<reference evidence="3 4" key="1">
    <citation type="journal article" date="2013" name="Proc. Natl. Acad. Sci. U.S.A.">
        <title>The king cobra genome reveals dynamic gene evolution and adaptation in the snake venom system.</title>
        <authorList>
            <person name="Vonk F.J."/>
            <person name="Casewell N.R."/>
            <person name="Henkel C.V."/>
            <person name="Heimberg A.M."/>
            <person name="Jansen H.J."/>
            <person name="McCleary R.J."/>
            <person name="Kerkkamp H.M."/>
            <person name="Vos R.A."/>
            <person name="Guerreiro I."/>
            <person name="Calvete J.J."/>
            <person name="Wuster W."/>
            <person name="Woods A.E."/>
            <person name="Logan J.M."/>
            <person name="Harrison R.A."/>
            <person name="Castoe T.A."/>
            <person name="de Koning A.P."/>
            <person name="Pollock D.D."/>
            <person name="Yandell M."/>
            <person name="Calderon D."/>
            <person name="Renjifo C."/>
            <person name="Currier R.B."/>
            <person name="Salgado D."/>
            <person name="Pla D."/>
            <person name="Sanz L."/>
            <person name="Hyder A.S."/>
            <person name="Ribeiro J.M."/>
            <person name="Arntzen J.W."/>
            <person name="van den Thillart G.E."/>
            <person name="Boetzer M."/>
            <person name="Pirovano W."/>
            <person name="Dirks R.P."/>
            <person name="Spaink H.P."/>
            <person name="Duboule D."/>
            <person name="McGlinn E."/>
            <person name="Kini R.M."/>
            <person name="Richardson M.K."/>
        </authorList>
    </citation>
    <scope>NUCLEOTIDE SEQUENCE</scope>
    <source>
        <tissue evidence="3">Blood</tissue>
    </source>
</reference>
<dbReference type="InterPro" id="IPR009361">
    <property type="entry name" value="Zw10_N"/>
</dbReference>
<proteinExistence type="predicted"/>
<protein>
    <submittedName>
        <fullName evidence="3">Centromere/kinetochore protein zw10-like protein</fullName>
    </submittedName>
</protein>
<feature type="non-terminal residue" evidence="3">
    <location>
        <position position="1"/>
    </location>
</feature>
<name>V8PFF4_OPHHA</name>
<keyword evidence="4" id="KW-1185">Reference proteome</keyword>
<dbReference type="GO" id="GO:0000278">
    <property type="term" value="P:mitotic cell cycle"/>
    <property type="evidence" value="ECO:0007669"/>
    <property type="project" value="InterPro"/>
</dbReference>
<accession>V8PFF4</accession>
<feature type="domain" description="Centromere/kinetochore protein zw10 N-terminal" evidence="2">
    <location>
        <begin position="1"/>
        <end position="77"/>
    </location>
</feature>
<sequence length="90" mass="10472">MINQRYVEFLPSMQSAKDLESQVEELSAGIDQLRSRIENEVQQDLTVAIADFADLKQQLEREVLVLSVLKQLQEVREREKLRSFWVVLGP</sequence>
<evidence type="ECO:0000259" key="2">
    <source>
        <dbReference type="Pfam" id="PF06248"/>
    </source>
</evidence>
<evidence type="ECO:0000313" key="4">
    <source>
        <dbReference type="Proteomes" id="UP000018936"/>
    </source>
</evidence>
<dbReference type="AlphaFoldDB" id="V8PFF4"/>
<dbReference type="EMBL" id="AZIM01000202">
    <property type="protein sequence ID" value="ETE72607.1"/>
    <property type="molecule type" value="Genomic_DNA"/>
</dbReference>
<comment type="caution">
    <text evidence="3">The sequence shown here is derived from an EMBL/GenBank/DDBJ whole genome shotgun (WGS) entry which is preliminary data.</text>
</comment>
<dbReference type="Pfam" id="PF06248">
    <property type="entry name" value="Zw10_N"/>
    <property type="match status" value="1"/>
</dbReference>
<gene>
    <name evidence="3" type="primary">ZW10</name>
    <name evidence="3" type="ORF">L345_01561</name>
</gene>
<evidence type="ECO:0000256" key="1">
    <source>
        <dbReference type="SAM" id="Coils"/>
    </source>
</evidence>
<dbReference type="GO" id="GO:0000775">
    <property type="term" value="C:chromosome, centromeric region"/>
    <property type="evidence" value="ECO:0007669"/>
    <property type="project" value="InterPro"/>
</dbReference>
<dbReference type="Proteomes" id="UP000018936">
    <property type="component" value="Unassembled WGS sequence"/>
</dbReference>
<keyword evidence="1" id="KW-0175">Coiled coil</keyword>
<dbReference type="GO" id="GO:0005634">
    <property type="term" value="C:nucleus"/>
    <property type="evidence" value="ECO:0007669"/>
    <property type="project" value="InterPro"/>
</dbReference>
<dbReference type="OrthoDB" id="9427897at2759"/>
<evidence type="ECO:0000313" key="3">
    <source>
        <dbReference type="EMBL" id="ETE72607.1"/>
    </source>
</evidence>
<feature type="coiled-coil region" evidence="1">
    <location>
        <begin position="16"/>
        <end position="43"/>
    </location>
</feature>
<organism evidence="3 4">
    <name type="scientific">Ophiophagus hannah</name>
    <name type="common">King cobra</name>
    <name type="synonym">Naja hannah</name>
    <dbReference type="NCBI Taxonomy" id="8665"/>
    <lineage>
        <taxon>Eukaryota</taxon>
        <taxon>Metazoa</taxon>
        <taxon>Chordata</taxon>
        <taxon>Craniata</taxon>
        <taxon>Vertebrata</taxon>
        <taxon>Euteleostomi</taxon>
        <taxon>Lepidosauria</taxon>
        <taxon>Squamata</taxon>
        <taxon>Bifurcata</taxon>
        <taxon>Unidentata</taxon>
        <taxon>Episquamata</taxon>
        <taxon>Toxicofera</taxon>
        <taxon>Serpentes</taxon>
        <taxon>Colubroidea</taxon>
        <taxon>Elapidae</taxon>
        <taxon>Elapinae</taxon>
        <taxon>Ophiophagus</taxon>
    </lineage>
</organism>